<dbReference type="AlphaFoldDB" id="A0AAV2JBD6"/>
<feature type="binding site" evidence="16">
    <location>
        <position position="171"/>
    </location>
    <ligand>
        <name>Zn(2+)</name>
        <dbReference type="ChEBI" id="CHEBI:29105"/>
        <label>1</label>
    </ligand>
</feature>
<evidence type="ECO:0000256" key="14">
    <source>
        <dbReference type="ARBA" id="ARBA00023157"/>
    </source>
</evidence>
<dbReference type="Pfam" id="PF01471">
    <property type="entry name" value="PG_binding_1"/>
    <property type="match status" value="1"/>
</dbReference>
<feature type="binding site" evidence="16">
    <location>
        <position position="197"/>
    </location>
    <ligand>
        <name>Zn(2+)</name>
        <dbReference type="ChEBI" id="CHEBI:29105"/>
        <label>1</label>
    </ligand>
</feature>
<dbReference type="InterPro" id="IPR002477">
    <property type="entry name" value="Peptidoglycan-bd-like"/>
</dbReference>
<feature type="binding site" evidence="16">
    <location>
        <position position="169"/>
    </location>
    <ligand>
        <name>Zn(2+)</name>
        <dbReference type="ChEBI" id="CHEBI:29105"/>
        <label>1</label>
    </ligand>
</feature>
<dbReference type="GO" id="GO:0006508">
    <property type="term" value="P:proteolysis"/>
    <property type="evidence" value="ECO:0007669"/>
    <property type="project" value="UniProtKB-KW"/>
</dbReference>
<comment type="cofactor">
    <cofactor evidence="16">
        <name>Ca(2+)</name>
        <dbReference type="ChEBI" id="CHEBI:29108"/>
    </cofactor>
    <text evidence="16">Can bind about 5 Ca(2+) ions per subunit.</text>
</comment>
<keyword evidence="4" id="KW-0272">Extracellular matrix</keyword>
<feature type="binding site" evidence="16">
    <location>
        <position position="202"/>
    </location>
    <ligand>
        <name>Ca(2+)</name>
        <dbReference type="ChEBI" id="CHEBI:29108"/>
        <label>3</label>
    </ligand>
</feature>
<evidence type="ECO:0000256" key="10">
    <source>
        <dbReference type="ARBA" id="ARBA00022837"/>
    </source>
</evidence>
<dbReference type="GO" id="GO:0004222">
    <property type="term" value="F:metalloendopeptidase activity"/>
    <property type="evidence" value="ECO:0007669"/>
    <property type="project" value="InterPro"/>
</dbReference>
<keyword evidence="13" id="KW-0865">Zymogen</keyword>
<feature type="binding site" description="in inhibited form" evidence="16">
    <location>
        <position position="91"/>
    </location>
    <ligand>
        <name>Zn(2+)</name>
        <dbReference type="ChEBI" id="CHEBI:29105"/>
        <label>2</label>
        <note>catalytic</note>
    </ligand>
</feature>
<feature type="binding site" evidence="16">
    <location>
        <position position="184"/>
    </location>
    <ligand>
        <name>Zn(2+)</name>
        <dbReference type="ChEBI" id="CHEBI:29105"/>
        <label>1</label>
    </ligand>
</feature>
<feature type="binding site" evidence="16">
    <location>
        <position position="159"/>
    </location>
    <ligand>
        <name>Ca(2+)</name>
        <dbReference type="ChEBI" id="CHEBI:29108"/>
        <label>2</label>
    </ligand>
</feature>
<dbReference type="InterPro" id="IPR001818">
    <property type="entry name" value="Pept_M10_metallopeptidase"/>
</dbReference>
<dbReference type="InterPro" id="IPR036365">
    <property type="entry name" value="PGBD-like_sf"/>
</dbReference>
<evidence type="ECO:0000256" key="3">
    <source>
        <dbReference type="ARBA" id="ARBA00022525"/>
    </source>
</evidence>
<evidence type="ECO:0000256" key="6">
    <source>
        <dbReference type="ARBA" id="ARBA00022723"/>
    </source>
</evidence>
<evidence type="ECO:0000256" key="4">
    <source>
        <dbReference type="ARBA" id="ARBA00022530"/>
    </source>
</evidence>
<keyword evidence="21" id="KW-1185">Reference proteome</keyword>
<keyword evidence="7 18" id="KW-0732">Signal</keyword>
<keyword evidence="11" id="KW-0482">Metalloprotease</keyword>
<feature type="chain" id="PRO_5043584511" description="Peptidase metallopeptidase domain-containing protein" evidence="18">
    <location>
        <begin position="21"/>
        <end position="423"/>
    </location>
</feature>
<feature type="binding site" evidence="16">
    <location>
        <position position="177"/>
    </location>
    <ligand>
        <name>Ca(2+)</name>
        <dbReference type="ChEBI" id="CHEBI:29108"/>
        <label>3</label>
    </ligand>
</feature>
<name>A0AAV2JBD6_KNICA</name>
<dbReference type="SMART" id="SM00235">
    <property type="entry name" value="ZnMc"/>
    <property type="match status" value="1"/>
</dbReference>
<evidence type="ECO:0000313" key="21">
    <source>
        <dbReference type="Proteomes" id="UP001497482"/>
    </source>
</evidence>
<feature type="binding site" evidence="16">
    <location>
        <position position="229"/>
    </location>
    <ligand>
        <name>Zn(2+)</name>
        <dbReference type="ChEBI" id="CHEBI:29105"/>
        <label>2</label>
        <note>catalytic</note>
    </ligand>
</feature>
<evidence type="ECO:0000256" key="18">
    <source>
        <dbReference type="SAM" id="SignalP"/>
    </source>
</evidence>
<dbReference type="InterPro" id="IPR021190">
    <property type="entry name" value="Pept_M10A"/>
</dbReference>
<accession>A0AAV2JBD6</accession>
<evidence type="ECO:0000256" key="2">
    <source>
        <dbReference type="ARBA" id="ARBA00010370"/>
    </source>
</evidence>
<dbReference type="PRINTS" id="PR00138">
    <property type="entry name" value="MATRIXIN"/>
</dbReference>
<dbReference type="Gene3D" id="3.40.390.10">
    <property type="entry name" value="Collagenase (Catalytic Domain)"/>
    <property type="match status" value="2"/>
</dbReference>
<comment type="similarity">
    <text evidence="2">Belongs to the peptidase M10A family.</text>
</comment>
<evidence type="ECO:0000256" key="1">
    <source>
        <dbReference type="ARBA" id="ARBA00004498"/>
    </source>
</evidence>
<dbReference type="GO" id="GO:0031012">
    <property type="term" value="C:extracellular matrix"/>
    <property type="evidence" value="ECO:0007669"/>
    <property type="project" value="InterPro"/>
</dbReference>
<feature type="binding site" evidence="16">
    <location>
        <position position="176"/>
    </location>
    <ligand>
        <name>Ca(2+)</name>
        <dbReference type="ChEBI" id="CHEBI:29108"/>
        <label>3</label>
    </ligand>
</feature>
<dbReference type="CDD" id="cd04278">
    <property type="entry name" value="ZnMc_MMP"/>
    <property type="match status" value="1"/>
</dbReference>
<feature type="signal peptide" evidence="18">
    <location>
        <begin position="1"/>
        <end position="20"/>
    </location>
</feature>
<evidence type="ECO:0000256" key="8">
    <source>
        <dbReference type="ARBA" id="ARBA00022801"/>
    </source>
</evidence>
<keyword evidence="8" id="KW-0378">Hydrolase</keyword>
<feature type="binding site" evidence="16">
    <location>
        <position position="193"/>
    </location>
    <ligand>
        <name>Ca(2+)</name>
        <dbReference type="ChEBI" id="CHEBI:29108"/>
        <label>2</label>
    </ligand>
</feature>
<feature type="active site" evidence="15">
    <location>
        <position position="220"/>
    </location>
</feature>
<feature type="short sequence motif" description="Cysteine switch" evidence="17">
    <location>
        <begin position="89"/>
        <end position="98"/>
    </location>
</feature>
<evidence type="ECO:0000313" key="20">
    <source>
        <dbReference type="EMBL" id="CAL1573970.1"/>
    </source>
</evidence>
<feature type="binding site" evidence="16">
    <location>
        <position position="202"/>
    </location>
    <ligand>
        <name>Ca(2+)</name>
        <dbReference type="ChEBI" id="CHEBI:29108"/>
        <label>1</label>
    </ligand>
</feature>
<evidence type="ECO:0000256" key="15">
    <source>
        <dbReference type="PIRSR" id="PIRSR621190-1"/>
    </source>
</evidence>
<evidence type="ECO:0000259" key="19">
    <source>
        <dbReference type="SMART" id="SM00235"/>
    </source>
</evidence>
<dbReference type="SUPFAM" id="SSF55486">
    <property type="entry name" value="Metalloproteases ('zincins'), catalytic domain"/>
    <property type="match status" value="1"/>
</dbReference>
<dbReference type="GO" id="GO:0030574">
    <property type="term" value="P:collagen catabolic process"/>
    <property type="evidence" value="ECO:0007669"/>
    <property type="project" value="TreeGrafter"/>
</dbReference>
<feature type="binding site" evidence="16">
    <location>
        <position position="290"/>
    </location>
    <ligand>
        <name>Ca(2+)</name>
        <dbReference type="ChEBI" id="CHEBI:29108"/>
        <label>4</label>
    </ligand>
</feature>
<proteinExistence type="inferred from homology"/>
<feature type="binding site" evidence="16">
    <location>
        <position position="219"/>
    </location>
    <ligand>
        <name>Zn(2+)</name>
        <dbReference type="ChEBI" id="CHEBI:29105"/>
        <label>2</label>
        <note>catalytic</note>
    </ligand>
</feature>
<comment type="subcellular location">
    <subcellularLocation>
        <location evidence="1">Secreted</location>
        <location evidence="1">Extracellular space</location>
        <location evidence="1">Extracellular matrix</location>
    </subcellularLocation>
</comment>
<dbReference type="InterPro" id="IPR006026">
    <property type="entry name" value="Peptidase_Metallo"/>
</dbReference>
<keyword evidence="5" id="KW-0645">Protease</keyword>
<dbReference type="InterPro" id="IPR033739">
    <property type="entry name" value="M10A_MMP"/>
</dbReference>
<evidence type="ECO:0000256" key="13">
    <source>
        <dbReference type="ARBA" id="ARBA00023145"/>
    </source>
</evidence>
<dbReference type="GO" id="GO:0008270">
    <property type="term" value="F:zinc ion binding"/>
    <property type="evidence" value="ECO:0007669"/>
    <property type="project" value="InterPro"/>
</dbReference>
<keyword evidence="6 16" id="KW-0479">Metal-binding</keyword>
<feature type="binding site" evidence="16">
    <location>
        <position position="199"/>
    </location>
    <ligand>
        <name>Ca(2+)</name>
        <dbReference type="ChEBI" id="CHEBI:29108"/>
        <label>3</label>
    </ligand>
</feature>
<comment type="cofactor">
    <cofactor evidence="16">
        <name>Zn(2+)</name>
        <dbReference type="ChEBI" id="CHEBI:29105"/>
    </cofactor>
    <text evidence="16">Binds 2 Zn(2+) ions per subunit.</text>
</comment>
<keyword evidence="10 16" id="KW-0106">Calcium</keyword>
<evidence type="ECO:0000256" key="16">
    <source>
        <dbReference type="PIRSR" id="PIRSR621190-2"/>
    </source>
</evidence>
<keyword evidence="9 16" id="KW-0862">Zinc</keyword>
<organism evidence="20 21">
    <name type="scientific">Knipowitschia caucasica</name>
    <name type="common">Caucasian dwarf goby</name>
    <name type="synonym">Pomatoschistus caucasicus</name>
    <dbReference type="NCBI Taxonomy" id="637954"/>
    <lineage>
        <taxon>Eukaryota</taxon>
        <taxon>Metazoa</taxon>
        <taxon>Chordata</taxon>
        <taxon>Craniata</taxon>
        <taxon>Vertebrata</taxon>
        <taxon>Euteleostomi</taxon>
        <taxon>Actinopterygii</taxon>
        <taxon>Neopterygii</taxon>
        <taxon>Teleostei</taxon>
        <taxon>Neoteleostei</taxon>
        <taxon>Acanthomorphata</taxon>
        <taxon>Gobiaria</taxon>
        <taxon>Gobiiformes</taxon>
        <taxon>Gobioidei</taxon>
        <taxon>Gobiidae</taxon>
        <taxon>Gobiinae</taxon>
        <taxon>Knipowitschia</taxon>
    </lineage>
</organism>
<protein>
    <recommendedName>
        <fullName evidence="19">Peptidase metallopeptidase domain-containing protein</fullName>
    </recommendedName>
</protein>
<evidence type="ECO:0000256" key="11">
    <source>
        <dbReference type="ARBA" id="ARBA00023049"/>
    </source>
</evidence>
<evidence type="ECO:0000256" key="12">
    <source>
        <dbReference type="ARBA" id="ARBA00023105"/>
    </source>
</evidence>
<dbReference type="PANTHER" id="PTHR10201">
    <property type="entry name" value="MATRIX METALLOPROTEINASE"/>
    <property type="match status" value="1"/>
</dbReference>
<feature type="domain" description="Peptidase metallopeptidase" evidence="19">
    <location>
        <begin position="106"/>
        <end position="265"/>
    </location>
</feature>
<dbReference type="Proteomes" id="UP001497482">
    <property type="component" value="Chromosome 11"/>
</dbReference>
<evidence type="ECO:0000256" key="7">
    <source>
        <dbReference type="ARBA" id="ARBA00022729"/>
    </source>
</evidence>
<reference evidence="20 21" key="1">
    <citation type="submission" date="2024-04" db="EMBL/GenBank/DDBJ databases">
        <authorList>
            <person name="Waldvogel A.-M."/>
            <person name="Schoenle A."/>
        </authorList>
    </citation>
    <scope>NUCLEOTIDE SEQUENCE [LARGE SCALE GENOMIC DNA]</scope>
</reference>
<dbReference type="FunFam" id="3.40.390.10:FF:000007">
    <property type="entry name" value="Collagenase 3"/>
    <property type="match status" value="1"/>
</dbReference>
<keyword evidence="12" id="KW-0177">Collagen degradation</keyword>
<feature type="binding site" evidence="16">
    <location>
        <position position="237"/>
    </location>
    <ligand>
        <name>Zn(2+)</name>
        <dbReference type="ChEBI" id="CHEBI:29105"/>
        <label>2</label>
        <note>catalytic</note>
    </ligand>
</feature>
<dbReference type="GO" id="GO:0030198">
    <property type="term" value="P:extracellular matrix organization"/>
    <property type="evidence" value="ECO:0007669"/>
    <property type="project" value="TreeGrafter"/>
</dbReference>
<keyword evidence="14" id="KW-1015">Disulfide bond</keyword>
<feature type="binding site" evidence="16">
    <location>
        <position position="223"/>
    </location>
    <ligand>
        <name>Zn(2+)</name>
        <dbReference type="ChEBI" id="CHEBI:29105"/>
        <label>2</label>
        <note>catalytic</note>
    </ligand>
</feature>
<feature type="binding site" evidence="16">
    <location>
        <position position="125"/>
    </location>
    <ligand>
        <name>Ca(2+)</name>
        <dbReference type="ChEBI" id="CHEBI:29108"/>
        <label>1</label>
    </ligand>
</feature>
<dbReference type="EMBL" id="OZ035833">
    <property type="protein sequence ID" value="CAL1573970.1"/>
    <property type="molecule type" value="Genomic_DNA"/>
</dbReference>
<sequence length="423" mass="47708">MSSISLSLLLLLSVASAVYCTPLPTITQQEQDRAVDFLKKFYNMNKETGPTVGGRLTPLTRKLREMQRFLGLKITGNLDADTLAMMKKPRCGVPDNNVAKYTIYGNDRKWQKNALTYRIENYTPDMTKAEVDDSIEKALGVWAKVTPLRFTRLHSGTADIMISFGSGYHGDRDSFDGPGGTLAHASSPSPDSGVFTHFDEDEYFTYRSYGTVLFLIAAHEFGHNLGLDHSLDEDALMFAEYTYRNPNTFVLPQDDVNSIQSLYGANPDKEPNPGPGPLPPITCDSSLVLDAVSTLRGKKLFFKDRSFEVVVVLRSFEVVVVLRSFEVVEVLRSFEVVVVLRSFEVVENYLTSFFHMKEEPGPVALTQKLSEMQRFYGLHITGTLDKDTVALMKKSRCGVPDEISRYKTFGKRNRWYKKSLTYR</sequence>
<dbReference type="InterPro" id="IPR024079">
    <property type="entry name" value="MetalloPept_cat_dom_sf"/>
</dbReference>
<evidence type="ECO:0000256" key="17">
    <source>
        <dbReference type="PIRSR" id="PIRSR621190-5"/>
    </source>
</evidence>
<evidence type="ECO:0000256" key="9">
    <source>
        <dbReference type="ARBA" id="ARBA00022833"/>
    </source>
</evidence>
<dbReference type="Pfam" id="PF00413">
    <property type="entry name" value="Peptidase_M10"/>
    <property type="match status" value="1"/>
</dbReference>
<dbReference type="PANTHER" id="PTHR10201:SF151">
    <property type="entry name" value="INTERSTITIAL COLLAGENASE"/>
    <property type="match status" value="1"/>
</dbReference>
<gene>
    <name evidence="20" type="ORF">KC01_LOCUS5765</name>
</gene>
<evidence type="ECO:0000256" key="5">
    <source>
        <dbReference type="ARBA" id="ARBA00022670"/>
    </source>
</evidence>
<dbReference type="SUPFAM" id="SSF47090">
    <property type="entry name" value="PGBD-like"/>
    <property type="match status" value="2"/>
</dbReference>
<keyword evidence="3" id="KW-0964">Secreted</keyword>